<evidence type="ECO:0000313" key="4">
    <source>
        <dbReference type="Proteomes" id="UP000582837"/>
    </source>
</evidence>
<keyword evidence="2" id="KW-0812">Transmembrane</keyword>
<feature type="transmembrane region" description="Helical" evidence="2">
    <location>
        <begin position="9"/>
        <end position="28"/>
    </location>
</feature>
<proteinExistence type="predicted"/>
<evidence type="ECO:0000256" key="2">
    <source>
        <dbReference type="SAM" id="Phobius"/>
    </source>
</evidence>
<evidence type="ECO:0000256" key="1">
    <source>
        <dbReference type="SAM" id="MobiDB-lite"/>
    </source>
</evidence>
<keyword evidence="2" id="KW-0472">Membrane</keyword>
<name>A0A841GZH3_9BACT</name>
<accession>A0A841GZH3</accession>
<gene>
    <name evidence="3" type="ORF">HNQ61_002732</name>
</gene>
<dbReference type="Proteomes" id="UP000582837">
    <property type="component" value="Unassembled WGS sequence"/>
</dbReference>
<reference evidence="3 4" key="1">
    <citation type="submission" date="2020-08" db="EMBL/GenBank/DDBJ databases">
        <title>Genomic Encyclopedia of Type Strains, Phase IV (KMG-IV): sequencing the most valuable type-strain genomes for metagenomic binning, comparative biology and taxonomic classification.</title>
        <authorList>
            <person name="Goeker M."/>
        </authorList>
    </citation>
    <scope>NUCLEOTIDE SEQUENCE [LARGE SCALE GENOMIC DNA]</scope>
    <source>
        <strain evidence="3 4">DSM 29007</strain>
    </source>
</reference>
<sequence length="157" mass="17337">MKKHLLEYLELWLSVAGLAVILLVPALLSGVGAWWKVAACTAVAVGLLHGVIFWVVRARQRQVRRSTLAAARAMLADGIHRQVAALLTMDATADPEQKRRLDGVFDSMILLDRLLDSLSDEHLHAWKEGEHAAVEMARPRTPSRGAPDLHISRPSQN</sequence>
<comment type="caution">
    <text evidence="3">The sequence shown here is derived from an EMBL/GenBank/DDBJ whole genome shotgun (WGS) entry which is preliminary data.</text>
</comment>
<keyword evidence="2" id="KW-1133">Transmembrane helix</keyword>
<organism evidence="3 4">
    <name type="scientific">Longimicrobium terrae</name>
    <dbReference type="NCBI Taxonomy" id="1639882"/>
    <lineage>
        <taxon>Bacteria</taxon>
        <taxon>Pseudomonadati</taxon>
        <taxon>Gemmatimonadota</taxon>
        <taxon>Longimicrobiia</taxon>
        <taxon>Longimicrobiales</taxon>
        <taxon>Longimicrobiaceae</taxon>
        <taxon>Longimicrobium</taxon>
    </lineage>
</organism>
<dbReference type="AlphaFoldDB" id="A0A841GZH3"/>
<evidence type="ECO:0000313" key="3">
    <source>
        <dbReference type="EMBL" id="MBB6071108.1"/>
    </source>
</evidence>
<keyword evidence="4" id="KW-1185">Reference proteome</keyword>
<feature type="transmembrane region" description="Helical" evidence="2">
    <location>
        <begin position="34"/>
        <end position="56"/>
    </location>
</feature>
<dbReference type="EMBL" id="JACHIA010000007">
    <property type="protein sequence ID" value="MBB6071108.1"/>
    <property type="molecule type" value="Genomic_DNA"/>
</dbReference>
<feature type="region of interest" description="Disordered" evidence="1">
    <location>
        <begin position="135"/>
        <end position="157"/>
    </location>
</feature>
<protein>
    <submittedName>
        <fullName evidence="3">Uncharacterized protein</fullName>
    </submittedName>
</protein>
<dbReference type="RefSeq" id="WP_170033702.1">
    <property type="nucleotide sequence ID" value="NZ_JABDTL010000001.1"/>
</dbReference>